<dbReference type="Proteomes" id="UP000214720">
    <property type="component" value="Unassembled WGS sequence"/>
</dbReference>
<name>A0A226WKF8_CABSO</name>
<gene>
    <name evidence="2" type="ORF">BSU04_46050</name>
</gene>
<accession>A0A226WKF8</accession>
<organism evidence="2 3">
    <name type="scientific">Caballeronia sordidicola</name>
    <name type="common">Burkholderia sordidicola</name>
    <dbReference type="NCBI Taxonomy" id="196367"/>
    <lineage>
        <taxon>Bacteria</taxon>
        <taxon>Pseudomonadati</taxon>
        <taxon>Pseudomonadota</taxon>
        <taxon>Betaproteobacteria</taxon>
        <taxon>Burkholderiales</taxon>
        <taxon>Burkholderiaceae</taxon>
        <taxon>Caballeronia</taxon>
    </lineage>
</organism>
<evidence type="ECO:0000256" key="1">
    <source>
        <dbReference type="SAM" id="MobiDB-lite"/>
    </source>
</evidence>
<feature type="region of interest" description="Disordered" evidence="1">
    <location>
        <begin position="65"/>
        <end position="87"/>
    </location>
</feature>
<protein>
    <submittedName>
        <fullName evidence="2">Uncharacterized protein</fullName>
    </submittedName>
</protein>
<dbReference type="EMBL" id="MTHB01000302">
    <property type="protein sequence ID" value="OXC71623.1"/>
    <property type="molecule type" value="Genomic_DNA"/>
</dbReference>
<evidence type="ECO:0000313" key="2">
    <source>
        <dbReference type="EMBL" id="OXC71623.1"/>
    </source>
</evidence>
<evidence type="ECO:0000313" key="3">
    <source>
        <dbReference type="Proteomes" id="UP000214720"/>
    </source>
</evidence>
<reference evidence="3" key="1">
    <citation type="submission" date="2017-01" db="EMBL/GenBank/DDBJ databases">
        <title>Genome Analysis of Deinococcus marmoris KOPRI26562.</title>
        <authorList>
            <person name="Kim J.H."/>
            <person name="Oh H.-M."/>
        </authorList>
    </citation>
    <scope>NUCLEOTIDE SEQUENCE [LARGE SCALE GENOMIC DNA]</scope>
    <source>
        <strain evidence="3">PAMC 26633</strain>
    </source>
</reference>
<comment type="caution">
    <text evidence="2">The sequence shown here is derived from an EMBL/GenBank/DDBJ whole genome shotgun (WGS) entry which is preliminary data.</text>
</comment>
<proteinExistence type="predicted"/>
<dbReference type="RefSeq" id="WP_089166430.1">
    <property type="nucleotide sequence ID" value="NZ_MTHB01000302.1"/>
</dbReference>
<dbReference type="AlphaFoldDB" id="A0A226WKF8"/>
<sequence length="124" mass="13756">MTVGVEMAKNVFQFHWVDARTTEIVNKQLKHAGVTVGDPSAVQKRLAAMLQSKPTVVGAERLVASSGQPRRGATQDGQGVGSVRPYKFTPDLKGRRLRHCVRPFKKQLTVYSGGVLQYTTRQYQ</sequence>